<keyword evidence="1" id="KW-0732">Signal</keyword>
<sequence>MFVRQSTVLACFAACVAAIDIRLYRGGGCGGDALNCANVSPGTCCTAVPQDPNFSVGMHAIPTEWNIVGLGLWQERCTGSVAGQDYSRGRRDICLGEQKYRSATYGFASKKRDESEGSSSSTVCQTPTQIIFEDGTLFDLSELSEDQYAEVVSDIRRWRKRS</sequence>
<dbReference type="AlphaFoldDB" id="A0A136IM61"/>
<organism evidence="2 3">
    <name type="scientific">Microdochium bolleyi</name>
    <dbReference type="NCBI Taxonomy" id="196109"/>
    <lineage>
        <taxon>Eukaryota</taxon>
        <taxon>Fungi</taxon>
        <taxon>Dikarya</taxon>
        <taxon>Ascomycota</taxon>
        <taxon>Pezizomycotina</taxon>
        <taxon>Sordariomycetes</taxon>
        <taxon>Xylariomycetidae</taxon>
        <taxon>Xylariales</taxon>
        <taxon>Microdochiaceae</taxon>
        <taxon>Microdochium</taxon>
    </lineage>
</organism>
<keyword evidence="3" id="KW-1185">Reference proteome</keyword>
<feature type="chain" id="PRO_5007292813" description="Hydrophobin" evidence="1">
    <location>
        <begin position="19"/>
        <end position="162"/>
    </location>
</feature>
<proteinExistence type="predicted"/>
<protein>
    <recommendedName>
        <fullName evidence="4">Hydrophobin</fullName>
    </recommendedName>
</protein>
<dbReference type="InParanoid" id="A0A136IM61"/>
<feature type="signal peptide" evidence="1">
    <location>
        <begin position="1"/>
        <end position="18"/>
    </location>
</feature>
<dbReference type="EMBL" id="KQ964271">
    <property type="protein sequence ID" value="KXJ86005.1"/>
    <property type="molecule type" value="Genomic_DNA"/>
</dbReference>
<dbReference type="Proteomes" id="UP000070501">
    <property type="component" value="Unassembled WGS sequence"/>
</dbReference>
<gene>
    <name evidence="2" type="ORF">Micbo1qcDRAFT_219857</name>
</gene>
<evidence type="ECO:0008006" key="4">
    <source>
        <dbReference type="Google" id="ProtNLM"/>
    </source>
</evidence>
<name>A0A136IM61_9PEZI</name>
<dbReference type="OrthoDB" id="5383526at2759"/>
<evidence type="ECO:0000313" key="2">
    <source>
        <dbReference type="EMBL" id="KXJ86005.1"/>
    </source>
</evidence>
<evidence type="ECO:0000313" key="3">
    <source>
        <dbReference type="Proteomes" id="UP000070501"/>
    </source>
</evidence>
<reference evidence="3" key="1">
    <citation type="submission" date="2016-02" db="EMBL/GenBank/DDBJ databases">
        <title>Draft genome sequence of Microdochium bolleyi, a fungal endophyte of beachgrass.</title>
        <authorList>
            <consortium name="DOE Joint Genome Institute"/>
            <person name="David A.S."/>
            <person name="May G."/>
            <person name="Haridas S."/>
            <person name="Lim J."/>
            <person name="Wang M."/>
            <person name="Labutti K."/>
            <person name="Lipzen A."/>
            <person name="Barry K."/>
            <person name="Grigoriev I.V."/>
        </authorList>
    </citation>
    <scope>NUCLEOTIDE SEQUENCE [LARGE SCALE GENOMIC DNA]</scope>
    <source>
        <strain evidence="3">J235TASD1</strain>
    </source>
</reference>
<accession>A0A136IM61</accession>
<evidence type="ECO:0000256" key="1">
    <source>
        <dbReference type="SAM" id="SignalP"/>
    </source>
</evidence>